<dbReference type="EMBL" id="MHQK01000036">
    <property type="protein sequence ID" value="OHA01096.1"/>
    <property type="molecule type" value="Genomic_DNA"/>
</dbReference>
<name>A0A1G2KNY6_9BACT</name>
<keyword evidence="7" id="KW-0443">Lipid metabolism</keyword>
<dbReference type="PIRSF" id="PIRSF000847">
    <property type="entry name" value="Phos_ph_gly_syn"/>
    <property type="match status" value="1"/>
</dbReference>
<feature type="transmembrane region" description="Helical" evidence="12">
    <location>
        <begin position="36"/>
        <end position="56"/>
    </location>
</feature>
<dbReference type="Proteomes" id="UP000178710">
    <property type="component" value="Unassembled WGS sequence"/>
</dbReference>
<evidence type="ECO:0000256" key="9">
    <source>
        <dbReference type="ARBA" id="ARBA00023209"/>
    </source>
</evidence>
<dbReference type="GO" id="GO:0008444">
    <property type="term" value="F:CDP-diacylglycerol-glycerol-3-phosphate 3-phosphatidyltransferase activity"/>
    <property type="evidence" value="ECO:0007669"/>
    <property type="project" value="InterPro"/>
</dbReference>
<evidence type="ECO:0000313" key="13">
    <source>
        <dbReference type="EMBL" id="OHA01096.1"/>
    </source>
</evidence>
<dbReference type="InterPro" id="IPR004570">
    <property type="entry name" value="Phosphatidylglycerol_P_synth"/>
</dbReference>
<keyword evidence="9" id="KW-0594">Phospholipid biosynthesis</keyword>
<keyword evidence="4 11" id="KW-0808">Transferase</keyword>
<dbReference type="InterPro" id="IPR050324">
    <property type="entry name" value="CDP-alcohol_PTase-I"/>
</dbReference>
<feature type="transmembrane region" description="Helical" evidence="12">
    <location>
        <begin position="12"/>
        <end position="30"/>
    </location>
</feature>
<dbReference type="Gene3D" id="1.20.120.1760">
    <property type="match status" value="1"/>
</dbReference>
<keyword evidence="3" id="KW-0444">Lipid biosynthesis</keyword>
<evidence type="ECO:0008006" key="15">
    <source>
        <dbReference type="Google" id="ProtNLM"/>
    </source>
</evidence>
<comment type="subcellular location">
    <subcellularLocation>
        <location evidence="1">Membrane</location>
        <topology evidence="1">Multi-pass membrane protein</topology>
    </subcellularLocation>
</comment>
<evidence type="ECO:0000256" key="6">
    <source>
        <dbReference type="ARBA" id="ARBA00022989"/>
    </source>
</evidence>
<evidence type="ECO:0000256" key="10">
    <source>
        <dbReference type="ARBA" id="ARBA00023264"/>
    </source>
</evidence>
<dbReference type="PROSITE" id="PS00379">
    <property type="entry name" value="CDP_ALCOHOL_P_TRANSF"/>
    <property type="match status" value="1"/>
</dbReference>
<feature type="transmembrane region" description="Helical" evidence="12">
    <location>
        <begin position="168"/>
        <end position="190"/>
    </location>
</feature>
<feature type="transmembrane region" description="Helical" evidence="12">
    <location>
        <begin position="91"/>
        <end position="115"/>
    </location>
</feature>
<comment type="similarity">
    <text evidence="2 11">Belongs to the CDP-alcohol phosphatidyltransferase class-I family.</text>
</comment>
<dbReference type="Pfam" id="PF01066">
    <property type="entry name" value="CDP-OH_P_transf"/>
    <property type="match status" value="1"/>
</dbReference>
<dbReference type="PANTHER" id="PTHR14269">
    <property type="entry name" value="CDP-DIACYLGLYCEROL--GLYCEROL-3-PHOSPHATE 3-PHOSPHATIDYLTRANSFERASE-RELATED"/>
    <property type="match status" value="1"/>
</dbReference>
<feature type="transmembrane region" description="Helical" evidence="12">
    <location>
        <begin position="136"/>
        <end position="153"/>
    </location>
</feature>
<gene>
    <name evidence="13" type="ORF">A3C12_02640</name>
</gene>
<evidence type="ECO:0000256" key="8">
    <source>
        <dbReference type="ARBA" id="ARBA00023136"/>
    </source>
</evidence>
<protein>
    <recommendedName>
        <fullName evidence="15">CDP-diacylglycerol--glycerol-3-phosphate 3-phosphatidyltransferase</fullName>
    </recommendedName>
</protein>
<evidence type="ECO:0000256" key="4">
    <source>
        <dbReference type="ARBA" id="ARBA00022679"/>
    </source>
</evidence>
<evidence type="ECO:0000256" key="1">
    <source>
        <dbReference type="ARBA" id="ARBA00004141"/>
    </source>
</evidence>
<dbReference type="AlphaFoldDB" id="A0A1G2KNY6"/>
<dbReference type="InterPro" id="IPR000462">
    <property type="entry name" value="CDP-OH_P_trans"/>
</dbReference>
<dbReference type="InterPro" id="IPR048254">
    <property type="entry name" value="CDP_ALCOHOL_P_TRANSF_CS"/>
</dbReference>
<comment type="caution">
    <text evidence="13">The sequence shown here is derived from an EMBL/GenBank/DDBJ whole genome shotgun (WGS) entry which is preliminary data.</text>
</comment>
<keyword evidence="8 12" id="KW-0472">Membrane</keyword>
<evidence type="ECO:0000256" key="2">
    <source>
        <dbReference type="ARBA" id="ARBA00010441"/>
    </source>
</evidence>
<proteinExistence type="inferred from homology"/>
<evidence type="ECO:0000256" key="11">
    <source>
        <dbReference type="RuleBase" id="RU003750"/>
    </source>
</evidence>
<reference evidence="13 14" key="1">
    <citation type="journal article" date="2016" name="Nat. Commun.">
        <title>Thousands of microbial genomes shed light on interconnected biogeochemical processes in an aquifer system.</title>
        <authorList>
            <person name="Anantharaman K."/>
            <person name="Brown C.T."/>
            <person name="Hug L.A."/>
            <person name="Sharon I."/>
            <person name="Castelle C.J."/>
            <person name="Probst A.J."/>
            <person name="Thomas B.C."/>
            <person name="Singh A."/>
            <person name="Wilkins M.J."/>
            <person name="Karaoz U."/>
            <person name="Brodie E.L."/>
            <person name="Williams K.H."/>
            <person name="Hubbard S.S."/>
            <person name="Banfield J.F."/>
        </authorList>
    </citation>
    <scope>NUCLEOTIDE SEQUENCE [LARGE SCALE GENOMIC DNA]</scope>
</reference>
<evidence type="ECO:0000256" key="7">
    <source>
        <dbReference type="ARBA" id="ARBA00023098"/>
    </source>
</evidence>
<sequence length="198" mass="22772">MRHLKDLVSSFPNWVTLLRMALVPVLVLFVSRKWFWAALVFFAFLAWTDWLDGYLARKFSQVTPIGKILDPLADKVLIWVTIWIFEFSRDTFYWVLMLFSVDMALVLFGGLAYWLHEAGKVNERAIGANTAGKWKFGFQVAFIVSMFLVELGFSKDAISQFFILPSSALFWAIFLAWASLIGHIVSFFAVRKIVQRAA</sequence>
<dbReference type="GO" id="GO:0046474">
    <property type="term" value="P:glycerophospholipid biosynthetic process"/>
    <property type="evidence" value="ECO:0007669"/>
    <property type="project" value="TreeGrafter"/>
</dbReference>
<dbReference type="InterPro" id="IPR043130">
    <property type="entry name" value="CDP-OH_PTrfase_TM_dom"/>
</dbReference>
<evidence type="ECO:0000256" key="5">
    <source>
        <dbReference type="ARBA" id="ARBA00022692"/>
    </source>
</evidence>
<dbReference type="PANTHER" id="PTHR14269:SF11">
    <property type="entry name" value="CDP-DIACYLGLYCEROL--GLYCEROL-3-PHOSPHATE 3-PHOSPHATIDYLTRANSFERASE"/>
    <property type="match status" value="1"/>
</dbReference>
<keyword evidence="5 12" id="KW-0812">Transmembrane</keyword>
<keyword evidence="6 12" id="KW-1133">Transmembrane helix</keyword>
<evidence type="ECO:0000256" key="3">
    <source>
        <dbReference type="ARBA" id="ARBA00022516"/>
    </source>
</evidence>
<evidence type="ECO:0000313" key="14">
    <source>
        <dbReference type="Proteomes" id="UP000178710"/>
    </source>
</evidence>
<dbReference type="GO" id="GO:0016020">
    <property type="term" value="C:membrane"/>
    <property type="evidence" value="ECO:0007669"/>
    <property type="project" value="UniProtKB-SubCell"/>
</dbReference>
<evidence type="ECO:0000256" key="12">
    <source>
        <dbReference type="SAM" id="Phobius"/>
    </source>
</evidence>
<keyword evidence="10" id="KW-1208">Phospholipid metabolism</keyword>
<organism evidence="13 14">
    <name type="scientific">Candidatus Sungbacteria bacterium RIFCSPHIGHO2_02_FULL_49_20</name>
    <dbReference type="NCBI Taxonomy" id="1802272"/>
    <lineage>
        <taxon>Bacteria</taxon>
        <taxon>Candidatus Sungiibacteriota</taxon>
    </lineage>
</organism>
<accession>A0A1G2KNY6</accession>